<evidence type="ECO:0000313" key="2">
    <source>
        <dbReference type="EMBL" id="JAE06304.1"/>
    </source>
</evidence>
<reference evidence="2" key="2">
    <citation type="journal article" date="2015" name="Data Brief">
        <title>Shoot transcriptome of the giant reed, Arundo donax.</title>
        <authorList>
            <person name="Barrero R.A."/>
            <person name="Guerrero F.D."/>
            <person name="Moolhuijzen P."/>
            <person name="Goolsby J.A."/>
            <person name="Tidwell J."/>
            <person name="Bellgard S.E."/>
            <person name="Bellgard M.I."/>
        </authorList>
    </citation>
    <scope>NUCLEOTIDE SEQUENCE</scope>
    <source>
        <tissue evidence="2">Shoot tissue taken approximately 20 cm above the soil surface</tissue>
    </source>
</reference>
<evidence type="ECO:0000256" key="1">
    <source>
        <dbReference type="SAM" id="MobiDB-lite"/>
    </source>
</evidence>
<protein>
    <submittedName>
        <fullName evidence="2">Cop2</fullName>
    </submittedName>
</protein>
<feature type="region of interest" description="Disordered" evidence="1">
    <location>
        <begin position="1"/>
        <end position="20"/>
    </location>
</feature>
<sequence>MYERKTMVSRSAAASASRPGTSLLLMAAW</sequence>
<organism evidence="2">
    <name type="scientific">Arundo donax</name>
    <name type="common">Giant reed</name>
    <name type="synonym">Donax arundinaceus</name>
    <dbReference type="NCBI Taxonomy" id="35708"/>
    <lineage>
        <taxon>Eukaryota</taxon>
        <taxon>Viridiplantae</taxon>
        <taxon>Streptophyta</taxon>
        <taxon>Embryophyta</taxon>
        <taxon>Tracheophyta</taxon>
        <taxon>Spermatophyta</taxon>
        <taxon>Magnoliopsida</taxon>
        <taxon>Liliopsida</taxon>
        <taxon>Poales</taxon>
        <taxon>Poaceae</taxon>
        <taxon>PACMAD clade</taxon>
        <taxon>Arundinoideae</taxon>
        <taxon>Arundineae</taxon>
        <taxon>Arundo</taxon>
    </lineage>
</organism>
<dbReference type="EMBL" id="GBRH01191592">
    <property type="protein sequence ID" value="JAE06304.1"/>
    <property type="molecule type" value="Transcribed_RNA"/>
</dbReference>
<accession>A0A0A9F513</accession>
<proteinExistence type="predicted"/>
<feature type="compositionally biased region" description="Low complexity" evidence="1">
    <location>
        <begin position="9"/>
        <end position="18"/>
    </location>
</feature>
<reference evidence="2" key="1">
    <citation type="submission" date="2014-09" db="EMBL/GenBank/DDBJ databases">
        <authorList>
            <person name="Magalhaes I.L.F."/>
            <person name="Oliveira U."/>
            <person name="Santos F.R."/>
            <person name="Vidigal T.H.D.A."/>
            <person name="Brescovit A.D."/>
            <person name="Santos A.J."/>
        </authorList>
    </citation>
    <scope>NUCLEOTIDE SEQUENCE</scope>
    <source>
        <tissue evidence="2">Shoot tissue taken approximately 20 cm above the soil surface</tissue>
    </source>
</reference>
<name>A0A0A9F513_ARUDO</name>
<dbReference type="AlphaFoldDB" id="A0A0A9F513"/>